<dbReference type="PANTHER" id="PTHR23131">
    <property type="entry name" value="ENDORIBONUCLEASE LACTB2"/>
    <property type="match status" value="1"/>
</dbReference>
<comment type="caution">
    <text evidence="2">The sequence shown here is derived from an EMBL/GenBank/DDBJ whole genome shotgun (WGS) entry which is preliminary data.</text>
</comment>
<dbReference type="AlphaFoldDB" id="A0A5R9JAX5"/>
<dbReference type="OrthoDB" id="9802991at2"/>
<dbReference type="RefSeq" id="WP_138326222.1">
    <property type="nucleotide sequence ID" value="NZ_VCDI01000003.1"/>
</dbReference>
<name>A0A5R9JAX5_9PROT</name>
<dbReference type="InterPro" id="IPR036388">
    <property type="entry name" value="WH-like_DNA-bd_sf"/>
</dbReference>
<keyword evidence="2" id="KW-0378">Hydrolase</keyword>
<reference evidence="2 3" key="1">
    <citation type="submission" date="2019-05" db="EMBL/GenBank/DDBJ databases">
        <authorList>
            <person name="Pankratov T."/>
            <person name="Grouzdev D."/>
        </authorList>
    </citation>
    <scope>NUCLEOTIDE SEQUENCE [LARGE SCALE GENOMIC DNA]</scope>
    <source>
        <strain evidence="2 3">KEBCLARHB70R</strain>
    </source>
</reference>
<dbReference type="Pfam" id="PF17778">
    <property type="entry name" value="WHD_BLACT"/>
    <property type="match status" value="1"/>
</dbReference>
<sequence length="280" mass="30315">MTEEVPPRGVPLFVQPGIRRIVAPNPGPMTYHGTNSWLVDWDAGTVVIDPGSEDEAHLAAILHEAGGRLTHILVTHTHRDHLEGAHTLSKRTGAPTVGYRVSGDAAFAAAIGLEDGDRIAGLTALHTPGHAMDHLCFAHPDGILFSGDHVMGWSTSVVPPPPYGDLDLFIENLQRVRDRDDRLMLSAHGAAIEQPSELVAGLLEHRIARERSIEGTLDADVRPLEALLGRAYVNLKPELIQAARANLLSHLIRLERHGRAVHTGDGWRRPAASEPGENTP</sequence>
<dbReference type="InterPro" id="IPR036866">
    <property type="entry name" value="RibonucZ/Hydroxyglut_hydro"/>
</dbReference>
<dbReference type="Pfam" id="PF00753">
    <property type="entry name" value="Lactamase_B"/>
    <property type="match status" value="1"/>
</dbReference>
<dbReference type="InterPro" id="IPR050662">
    <property type="entry name" value="Sec-metab_biosynth-thioest"/>
</dbReference>
<evidence type="ECO:0000313" key="3">
    <source>
        <dbReference type="Proteomes" id="UP000305654"/>
    </source>
</evidence>
<keyword evidence="3" id="KW-1185">Reference proteome</keyword>
<dbReference type="PANTHER" id="PTHR23131:SF0">
    <property type="entry name" value="ENDORIBONUCLEASE LACTB2"/>
    <property type="match status" value="1"/>
</dbReference>
<dbReference type="GO" id="GO:0016787">
    <property type="term" value="F:hydrolase activity"/>
    <property type="evidence" value="ECO:0007669"/>
    <property type="project" value="UniProtKB-KW"/>
</dbReference>
<dbReference type="InterPro" id="IPR041516">
    <property type="entry name" value="LACTB2_WH"/>
</dbReference>
<dbReference type="EMBL" id="VCDI01000003">
    <property type="protein sequence ID" value="TLU72761.1"/>
    <property type="molecule type" value="Genomic_DNA"/>
</dbReference>
<organism evidence="2 3">
    <name type="scientific">Lichenicoccus roseus</name>
    <dbReference type="NCBI Taxonomy" id="2683649"/>
    <lineage>
        <taxon>Bacteria</taxon>
        <taxon>Pseudomonadati</taxon>
        <taxon>Pseudomonadota</taxon>
        <taxon>Alphaproteobacteria</taxon>
        <taxon>Acetobacterales</taxon>
        <taxon>Acetobacteraceae</taxon>
        <taxon>Lichenicoccus</taxon>
    </lineage>
</organism>
<accession>A0A5R9JAX5</accession>
<gene>
    <name evidence="2" type="ORF">FE263_12125</name>
</gene>
<evidence type="ECO:0000259" key="1">
    <source>
        <dbReference type="SMART" id="SM00849"/>
    </source>
</evidence>
<dbReference type="Proteomes" id="UP000305654">
    <property type="component" value="Unassembled WGS sequence"/>
</dbReference>
<evidence type="ECO:0000313" key="2">
    <source>
        <dbReference type="EMBL" id="TLU72761.1"/>
    </source>
</evidence>
<proteinExistence type="predicted"/>
<dbReference type="InterPro" id="IPR001279">
    <property type="entry name" value="Metallo-B-lactamas"/>
</dbReference>
<dbReference type="SMART" id="SM00849">
    <property type="entry name" value="Lactamase_B"/>
    <property type="match status" value="1"/>
</dbReference>
<dbReference type="CDD" id="cd16278">
    <property type="entry name" value="metallo-hydrolase-like_MBL-fold"/>
    <property type="match status" value="1"/>
</dbReference>
<dbReference type="Gene3D" id="3.60.15.10">
    <property type="entry name" value="Ribonuclease Z/Hydroxyacylglutathione hydrolase-like"/>
    <property type="match status" value="1"/>
</dbReference>
<dbReference type="Gene3D" id="1.10.10.10">
    <property type="entry name" value="Winged helix-like DNA-binding domain superfamily/Winged helix DNA-binding domain"/>
    <property type="match status" value="1"/>
</dbReference>
<dbReference type="SUPFAM" id="SSF56281">
    <property type="entry name" value="Metallo-hydrolase/oxidoreductase"/>
    <property type="match status" value="1"/>
</dbReference>
<protein>
    <submittedName>
        <fullName evidence="2">MBL fold metallo-hydrolase</fullName>
    </submittedName>
</protein>
<feature type="domain" description="Metallo-beta-lactamase" evidence="1">
    <location>
        <begin position="33"/>
        <end position="188"/>
    </location>
</feature>